<dbReference type="Proteomes" id="UP000886520">
    <property type="component" value="Chromosome 9"/>
</dbReference>
<protein>
    <recommendedName>
        <fullName evidence="3">SET domain-containing protein</fullName>
    </recommendedName>
</protein>
<organism evidence="1 2">
    <name type="scientific">Adiantum capillus-veneris</name>
    <name type="common">Maidenhair fern</name>
    <dbReference type="NCBI Taxonomy" id="13818"/>
    <lineage>
        <taxon>Eukaryota</taxon>
        <taxon>Viridiplantae</taxon>
        <taxon>Streptophyta</taxon>
        <taxon>Embryophyta</taxon>
        <taxon>Tracheophyta</taxon>
        <taxon>Polypodiopsida</taxon>
        <taxon>Polypodiidae</taxon>
        <taxon>Polypodiales</taxon>
        <taxon>Pteridineae</taxon>
        <taxon>Pteridaceae</taxon>
        <taxon>Vittarioideae</taxon>
        <taxon>Adiantum</taxon>
    </lineage>
</organism>
<dbReference type="AlphaFoldDB" id="A0A9D4UXQ4"/>
<reference evidence="1" key="1">
    <citation type="submission" date="2021-01" db="EMBL/GenBank/DDBJ databases">
        <title>Adiantum capillus-veneris genome.</title>
        <authorList>
            <person name="Fang Y."/>
            <person name="Liao Q."/>
        </authorList>
    </citation>
    <scope>NUCLEOTIDE SEQUENCE</scope>
    <source>
        <strain evidence="1">H3</strain>
        <tissue evidence="1">Leaf</tissue>
    </source>
</reference>
<dbReference type="InterPro" id="IPR053209">
    <property type="entry name" value="Gramillin-biosynth_MTr"/>
</dbReference>
<accession>A0A9D4UXQ4</accession>
<dbReference type="EMBL" id="JABFUD020000009">
    <property type="protein sequence ID" value="KAI5075740.1"/>
    <property type="molecule type" value="Genomic_DNA"/>
</dbReference>
<name>A0A9D4UXQ4_ADICA</name>
<gene>
    <name evidence="1" type="ORF">GOP47_0009816</name>
</gene>
<dbReference type="SUPFAM" id="SSF82199">
    <property type="entry name" value="SET domain"/>
    <property type="match status" value="1"/>
</dbReference>
<evidence type="ECO:0000313" key="1">
    <source>
        <dbReference type="EMBL" id="KAI5075740.1"/>
    </source>
</evidence>
<keyword evidence="2" id="KW-1185">Reference proteome</keyword>
<dbReference type="PANTHER" id="PTHR47643:SF2">
    <property type="entry name" value="TPR DOMAIN PROTEIN (AFU_ORTHOLOGUE AFUA_5G12710)"/>
    <property type="match status" value="1"/>
</dbReference>
<dbReference type="PANTHER" id="PTHR47643">
    <property type="entry name" value="TPR DOMAIN PROTEIN (AFU_ORTHOLOGUE AFUA_5G12710)"/>
    <property type="match status" value="1"/>
</dbReference>
<dbReference type="Gene3D" id="2.170.270.10">
    <property type="entry name" value="SET domain"/>
    <property type="match status" value="1"/>
</dbReference>
<dbReference type="InterPro" id="IPR046341">
    <property type="entry name" value="SET_dom_sf"/>
</dbReference>
<evidence type="ECO:0000313" key="2">
    <source>
        <dbReference type="Proteomes" id="UP000886520"/>
    </source>
</evidence>
<sequence length="229" mass="25757">MFILASRDIRAKEEITISYTDAMAPLKRRSDNLGETGYGFRCECKRCNLERSVEKDIEKFSDRYHMLYDKAAGEVYSVVTNTAIPSVGSYPACAELYGVYHTLARKVSSLKGLSKLEKQWILGGYSCAYLGHWIISGYAFQFTPVSNFVNSTALELIEAMKATEAGLMRTLSFITVLTLVAEKDQENYAHLTLSLLNLALDECIRIYGKQRIDVAVKLIEQASEIVPFF</sequence>
<proteinExistence type="predicted"/>
<comment type="caution">
    <text evidence="1">The sequence shown here is derived from an EMBL/GenBank/DDBJ whole genome shotgun (WGS) entry which is preliminary data.</text>
</comment>
<dbReference type="OrthoDB" id="265717at2759"/>
<evidence type="ECO:0008006" key="3">
    <source>
        <dbReference type="Google" id="ProtNLM"/>
    </source>
</evidence>